<sequence>MAGLLFVTQSMLDSWAEQGRIDFVGNVMTLLAGEGKGRSYALEPALRFMAVLGAEGDPHGLLHKVKTAAQLRELGAEPVNDSCILGEVAYEVQPGFLAEAAALQAAVAAPGGRPRAGAQGGTAGAGKAPLPRELEERRKEAEALARFLLENLS</sequence>
<feature type="region of interest" description="Disordered" evidence="1">
    <location>
        <begin position="111"/>
        <end position="137"/>
    </location>
</feature>
<organism evidence="2 3">
    <name type="scientific">Anaeromyxobacter dehalogenans (strain ATCC BAA-258 / DSM 21875 / 2CP-1)</name>
    <dbReference type="NCBI Taxonomy" id="455488"/>
    <lineage>
        <taxon>Bacteria</taxon>
        <taxon>Pseudomonadati</taxon>
        <taxon>Myxococcota</taxon>
        <taxon>Myxococcia</taxon>
        <taxon>Myxococcales</taxon>
        <taxon>Cystobacterineae</taxon>
        <taxon>Anaeromyxobacteraceae</taxon>
        <taxon>Anaeromyxobacter</taxon>
    </lineage>
</organism>
<reference evidence="2" key="1">
    <citation type="submission" date="2009-01" db="EMBL/GenBank/DDBJ databases">
        <title>Complete sequence of Anaeromyxobacter dehalogenans 2CP-1.</title>
        <authorList>
            <consortium name="US DOE Joint Genome Institute"/>
            <person name="Lucas S."/>
            <person name="Copeland A."/>
            <person name="Lapidus A."/>
            <person name="Glavina del Rio T."/>
            <person name="Dalin E."/>
            <person name="Tice H."/>
            <person name="Bruce D."/>
            <person name="Goodwin L."/>
            <person name="Pitluck S."/>
            <person name="Saunders E."/>
            <person name="Brettin T."/>
            <person name="Detter J.C."/>
            <person name="Han C."/>
            <person name="Larimer F."/>
            <person name="Land M."/>
            <person name="Hauser L."/>
            <person name="Kyrpides N."/>
            <person name="Ovchinnikova G."/>
            <person name="Beliaev A.S."/>
            <person name="Richardson P."/>
        </authorList>
    </citation>
    <scope>NUCLEOTIDE SEQUENCE</scope>
    <source>
        <strain evidence="2">2CP-1</strain>
    </source>
</reference>
<evidence type="ECO:0000313" key="3">
    <source>
        <dbReference type="Proteomes" id="UP000007089"/>
    </source>
</evidence>
<dbReference type="HOGENOM" id="CLU_1979127_0_0_7"/>
<gene>
    <name evidence="2" type="ordered locus">A2cp1_1457</name>
</gene>
<keyword evidence="3" id="KW-1185">Reference proteome</keyword>
<accession>B8JH99</accession>
<proteinExistence type="predicted"/>
<dbReference type="AlphaFoldDB" id="B8JH99"/>
<dbReference type="Proteomes" id="UP000007089">
    <property type="component" value="Chromosome"/>
</dbReference>
<dbReference type="KEGG" id="acp:A2cp1_1457"/>
<evidence type="ECO:0000313" key="2">
    <source>
        <dbReference type="EMBL" id="ACL64801.1"/>
    </source>
</evidence>
<dbReference type="EMBL" id="CP001359">
    <property type="protein sequence ID" value="ACL64801.1"/>
    <property type="molecule type" value="Genomic_DNA"/>
</dbReference>
<dbReference type="RefSeq" id="WP_012525413.1">
    <property type="nucleotide sequence ID" value="NC_011891.1"/>
</dbReference>
<name>B8JH99_ANAD2</name>
<protein>
    <submittedName>
        <fullName evidence="2">Uncharacterized protein</fullName>
    </submittedName>
</protein>
<evidence type="ECO:0000256" key="1">
    <source>
        <dbReference type="SAM" id="MobiDB-lite"/>
    </source>
</evidence>